<comment type="caution">
    <text evidence="2">The sequence shown here is derived from an EMBL/GenBank/DDBJ whole genome shotgun (WGS) entry which is preliminary data.</text>
</comment>
<evidence type="ECO:0000313" key="3">
    <source>
        <dbReference type="Proteomes" id="UP001530400"/>
    </source>
</evidence>
<dbReference type="Proteomes" id="UP001530400">
    <property type="component" value="Unassembled WGS sequence"/>
</dbReference>
<keyword evidence="1" id="KW-1133">Transmembrane helix</keyword>
<dbReference type="EMBL" id="JALLPJ020001351">
    <property type="protein sequence ID" value="KAL3768230.1"/>
    <property type="molecule type" value="Genomic_DNA"/>
</dbReference>
<keyword evidence="1" id="KW-0812">Transmembrane</keyword>
<sequence>MQIIHPAWKQQQQRRRLPAPKLFASLLVFLSVLLYVSTLSAIFRHGSQVATDKFSVQHWQLNGQDHNPTDDESVARFVAQKWNLTTPHSIDLLLRQFTRSYDYDASTDFLVFHHIAKTGGTSISDILESVFGEAVMPGSARSNSFSEKEFHAAILERTKNQTDTIGSFPEYKVSYGHTRLRPIHGPNKTNLALFFENYNALLVKPKRLRSLAMIREPTDLRASAHAMAMCALNGKVNTFNYWREKRNQTRVCTKEEGLDVQKLVEDYHDKVLRTKCNKTATEKLDRFEKKICTKGPASMAYCLSPSHLLSSPAYDGMRSVYKSLMCRYFAQQPFMTNYISIEKFMRRSIGKFDVTRVEEYALVDLGGLDLVSYAGYDMERFLTRSNRGNTANQTSLEPDFLWFGITERMTESTCLLFHALNIKPIAVPRARVVNCSPTSWWTQKHRDEIKRREPGDYAVWRAANAILDVRIESMQRDIREKLRNERLSVEDRERLDAFQEAGCLEFGYGQ</sequence>
<dbReference type="AlphaFoldDB" id="A0ABD3MWD3"/>
<evidence type="ECO:0000256" key="1">
    <source>
        <dbReference type="SAM" id="Phobius"/>
    </source>
</evidence>
<feature type="transmembrane region" description="Helical" evidence="1">
    <location>
        <begin position="21"/>
        <end position="43"/>
    </location>
</feature>
<protein>
    <submittedName>
        <fullName evidence="2">Uncharacterized protein</fullName>
    </submittedName>
</protein>
<reference evidence="2 3" key="1">
    <citation type="submission" date="2024-10" db="EMBL/GenBank/DDBJ databases">
        <title>Updated reference genomes for cyclostephanoid diatoms.</title>
        <authorList>
            <person name="Roberts W.R."/>
            <person name="Alverson A.J."/>
        </authorList>
    </citation>
    <scope>NUCLEOTIDE SEQUENCE [LARGE SCALE GENOMIC DNA]</scope>
    <source>
        <strain evidence="2 3">AJA010-31</strain>
    </source>
</reference>
<evidence type="ECO:0000313" key="2">
    <source>
        <dbReference type="EMBL" id="KAL3768230.1"/>
    </source>
</evidence>
<gene>
    <name evidence="2" type="ORF">ACHAWO_006252</name>
</gene>
<keyword evidence="1" id="KW-0472">Membrane</keyword>
<dbReference type="Gene3D" id="3.40.50.300">
    <property type="entry name" value="P-loop containing nucleotide triphosphate hydrolases"/>
    <property type="match status" value="1"/>
</dbReference>
<organism evidence="2 3">
    <name type="scientific">Cyclotella atomus</name>
    <dbReference type="NCBI Taxonomy" id="382360"/>
    <lineage>
        <taxon>Eukaryota</taxon>
        <taxon>Sar</taxon>
        <taxon>Stramenopiles</taxon>
        <taxon>Ochrophyta</taxon>
        <taxon>Bacillariophyta</taxon>
        <taxon>Coscinodiscophyceae</taxon>
        <taxon>Thalassiosirophycidae</taxon>
        <taxon>Stephanodiscales</taxon>
        <taxon>Stephanodiscaceae</taxon>
        <taxon>Cyclotella</taxon>
    </lineage>
</organism>
<proteinExistence type="predicted"/>
<accession>A0ABD3MWD3</accession>
<keyword evidence="3" id="KW-1185">Reference proteome</keyword>
<dbReference type="InterPro" id="IPR027417">
    <property type="entry name" value="P-loop_NTPase"/>
</dbReference>
<name>A0ABD3MWD3_9STRA</name>